<dbReference type="SUPFAM" id="SSF51735">
    <property type="entry name" value="NAD(P)-binding Rossmann-fold domains"/>
    <property type="match status" value="1"/>
</dbReference>
<dbReference type="FunFam" id="3.40.50.720:FF:000047">
    <property type="entry name" value="NADP-dependent L-serine/L-allo-threonine dehydrogenase"/>
    <property type="match status" value="1"/>
</dbReference>
<comment type="caution">
    <text evidence="4">The sequence shown here is derived from an EMBL/GenBank/DDBJ whole genome shotgun (WGS) entry which is preliminary data.</text>
</comment>
<dbReference type="InterPro" id="IPR020904">
    <property type="entry name" value="Sc_DH/Rdtase_CS"/>
</dbReference>
<keyword evidence="5" id="KW-1185">Reference proteome</keyword>
<proteinExistence type="inferred from homology"/>
<comment type="similarity">
    <text evidence="1 3">Belongs to the short-chain dehydrogenases/reductases (SDR) family.</text>
</comment>
<dbReference type="GO" id="GO:0016616">
    <property type="term" value="F:oxidoreductase activity, acting on the CH-OH group of donors, NAD or NADP as acceptor"/>
    <property type="evidence" value="ECO:0007669"/>
    <property type="project" value="UniProtKB-ARBA"/>
</dbReference>
<dbReference type="EMBL" id="JASPKZ010001222">
    <property type="protein sequence ID" value="KAJ9598416.1"/>
    <property type="molecule type" value="Genomic_DNA"/>
</dbReference>
<evidence type="ECO:0008006" key="6">
    <source>
        <dbReference type="Google" id="ProtNLM"/>
    </source>
</evidence>
<dbReference type="InterPro" id="IPR036291">
    <property type="entry name" value="NAD(P)-bd_dom_sf"/>
</dbReference>
<gene>
    <name evidence="4" type="ORF">L9F63_010938</name>
</gene>
<dbReference type="AlphaFoldDB" id="A0AAD8AG40"/>
<dbReference type="PRINTS" id="PR00080">
    <property type="entry name" value="SDRFAMILY"/>
</dbReference>
<evidence type="ECO:0000313" key="4">
    <source>
        <dbReference type="EMBL" id="KAJ9598416.1"/>
    </source>
</evidence>
<dbReference type="Pfam" id="PF00106">
    <property type="entry name" value="adh_short"/>
    <property type="match status" value="1"/>
</dbReference>
<reference evidence="4" key="2">
    <citation type="submission" date="2023-05" db="EMBL/GenBank/DDBJ databases">
        <authorList>
            <person name="Fouks B."/>
        </authorList>
    </citation>
    <scope>NUCLEOTIDE SEQUENCE</scope>
    <source>
        <strain evidence="4">Stay&amp;Tobe</strain>
        <tissue evidence="4">Testes</tissue>
    </source>
</reference>
<dbReference type="PRINTS" id="PR00081">
    <property type="entry name" value="GDHRDH"/>
</dbReference>
<accession>A0AAD8AG40</accession>
<evidence type="ECO:0000256" key="2">
    <source>
        <dbReference type="ARBA" id="ARBA00023002"/>
    </source>
</evidence>
<evidence type="ECO:0000256" key="3">
    <source>
        <dbReference type="RuleBase" id="RU000363"/>
    </source>
</evidence>
<dbReference type="PANTHER" id="PTHR43115:SF4">
    <property type="entry name" value="DEHYDROGENASE_REDUCTASE SDR FAMILY MEMBER 11"/>
    <property type="match status" value="1"/>
</dbReference>
<organism evidence="4 5">
    <name type="scientific">Diploptera punctata</name>
    <name type="common">Pacific beetle cockroach</name>
    <dbReference type="NCBI Taxonomy" id="6984"/>
    <lineage>
        <taxon>Eukaryota</taxon>
        <taxon>Metazoa</taxon>
        <taxon>Ecdysozoa</taxon>
        <taxon>Arthropoda</taxon>
        <taxon>Hexapoda</taxon>
        <taxon>Insecta</taxon>
        <taxon>Pterygota</taxon>
        <taxon>Neoptera</taxon>
        <taxon>Polyneoptera</taxon>
        <taxon>Dictyoptera</taxon>
        <taxon>Blattodea</taxon>
        <taxon>Blaberoidea</taxon>
        <taxon>Blaberidae</taxon>
        <taxon>Diplopterinae</taxon>
        <taxon>Diploptera</taxon>
    </lineage>
</organism>
<dbReference type="PANTHER" id="PTHR43115">
    <property type="entry name" value="DEHYDROGENASE/REDUCTASE SDR FAMILY MEMBER 11"/>
    <property type="match status" value="1"/>
</dbReference>
<dbReference type="InterPro" id="IPR002347">
    <property type="entry name" value="SDR_fam"/>
</dbReference>
<evidence type="ECO:0000256" key="1">
    <source>
        <dbReference type="ARBA" id="ARBA00006484"/>
    </source>
</evidence>
<reference evidence="4" key="1">
    <citation type="journal article" date="2023" name="IScience">
        <title>Live-bearing cockroach genome reveals convergent evolutionary mechanisms linked to viviparity in insects and beyond.</title>
        <authorList>
            <person name="Fouks B."/>
            <person name="Harrison M.C."/>
            <person name="Mikhailova A.A."/>
            <person name="Marchal E."/>
            <person name="English S."/>
            <person name="Carruthers M."/>
            <person name="Jennings E.C."/>
            <person name="Chiamaka E.L."/>
            <person name="Frigard R.A."/>
            <person name="Pippel M."/>
            <person name="Attardo G.M."/>
            <person name="Benoit J.B."/>
            <person name="Bornberg-Bauer E."/>
            <person name="Tobe S.S."/>
        </authorList>
    </citation>
    <scope>NUCLEOTIDE SEQUENCE</scope>
    <source>
        <strain evidence="4">Stay&amp;Tobe</strain>
    </source>
</reference>
<keyword evidence="2" id="KW-0560">Oxidoreductase</keyword>
<dbReference type="PROSITE" id="PS00061">
    <property type="entry name" value="ADH_SHORT"/>
    <property type="match status" value="1"/>
</dbReference>
<dbReference type="Proteomes" id="UP001233999">
    <property type="component" value="Unassembled WGS sequence"/>
</dbReference>
<dbReference type="Gene3D" id="3.40.50.720">
    <property type="entry name" value="NAD(P)-binding Rossmann-like Domain"/>
    <property type="match status" value="1"/>
</dbReference>
<protein>
    <recommendedName>
        <fullName evidence="6">Farnesol dehydrogenase</fullName>
    </recommendedName>
</protein>
<sequence length="252" mass="27372">MERWRGKVAIVTGTSSGIGAAIATDLVKHGLQVVGLARRVDRTKELASELKNEAGILLPLKCDISKEEEILSAFVYVNEELGGADILVNNAGVLNESLLGEGLTEEWSSMLNTNILGLSICTREAIKSMKQRNIDQGHIVHINSIAGHYDLDKPGYHMYSATKHAVTALTEGLRKELVSQGSKIRVTSISPGLVNTEMIRVGMKIEDVEELLKNKPCLKPSDVSDVVMYVLGSPSHVQIVEVTMKSVGEINL</sequence>
<evidence type="ECO:0000313" key="5">
    <source>
        <dbReference type="Proteomes" id="UP001233999"/>
    </source>
</evidence>
<name>A0AAD8AG40_DIPPU</name>